<dbReference type="EMBL" id="JAPDRP010000016">
    <property type="protein sequence ID" value="KAJ9641103.1"/>
    <property type="molecule type" value="Genomic_DNA"/>
</dbReference>
<evidence type="ECO:0000313" key="2">
    <source>
        <dbReference type="Proteomes" id="UP001172680"/>
    </source>
</evidence>
<organism evidence="1 2">
    <name type="scientific">Coniosporium tulheliwenetii</name>
    <dbReference type="NCBI Taxonomy" id="3383036"/>
    <lineage>
        <taxon>Eukaryota</taxon>
        <taxon>Fungi</taxon>
        <taxon>Dikarya</taxon>
        <taxon>Ascomycota</taxon>
        <taxon>Pezizomycotina</taxon>
        <taxon>Dothideomycetes</taxon>
        <taxon>Dothideomycetes incertae sedis</taxon>
        <taxon>Coniosporium</taxon>
    </lineage>
</organism>
<protein>
    <submittedName>
        <fullName evidence="1">Uncharacterized protein</fullName>
    </submittedName>
</protein>
<keyword evidence="2" id="KW-1185">Reference proteome</keyword>
<name>A0ACC2Z0D8_9PEZI</name>
<accession>A0ACC2Z0D8</accession>
<dbReference type="Proteomes" id="UP001172680">
    <property type="component" value="Unassembled WGS sequence"/>
</dbReference>
<evidence type="ECO:0000313" key="1">
    <source>
        <dbReference type="EMBL" id="KAJ9641103.1"/>
    </source>
</evidence>
<sequence length="135" mass="16123">MSTSTSHEREPKRVILRLRTNEFEGRDSSEYNDPIKAYLAFAGRSTNELEENKHYAHIEPFQAPELQQTVFHITLDIEKDSLDNPNFQTLPHEIYRVRRDIHGKFQVKRIQNPLEEKNYITRMRKFTDSLYAWAK</sequence>
<proteinExistence type="predicted"/>
<gene>
    <name evidence="1" type="ORF">H2199_005771</name>
</gene>
<reference evidence="1" key="1">
    <citation type="submission" date="2022-10" db="EMBL/GenBank/DDBJ databases">
        <title>Culturing micro-colonial fungi from biological soil crusts in the Mojave desert and describing Neophaeococcomyces mojavensis, and introducing the new genera and species Taxawa tesnikishii.</title>
        <authorList>
            <person name="Kurbessoian T."/>
            <person name="Stajich J.E."/>
        </authorList>
    </citation>
    <scope>NUCLEOTIDE SEQUENCE</scope>
    <source>
        <strain evidence="1">JES_115</strain>
    </source>
</reference>
<comment type="caution">
    <text evidence="1">The sequence shown here is derived from an EMBL/GenBank/DDBJ whole genome shotgun (WGS) entry which is preliminary data.</text>
</comment>